<dbReference type="GO" id="GO:0005840">
    <property type="term" value="C:ribosome"/>
    <property type="evidence" value="ECO:0007669"/>
    <property type="project" value="UniProtKB-KW"/>
</dbReference>
<dbReference type="EMBL" id="CP003481">
    <property type="protein sequence ID" value="AFI05550.1"/>
    <property type="molecule type" value="Genomic_DNA"/>
</dbReference>
<dbReference type="FunFam" id="2.40.50.140:FF:000103">
    <property type="entry name" value="protein RRP5 homolog"/>
    <property type="match status" value="1"/>
</dbReference>
<dbReference type="InterPro" id="IPR035104">
    <property type="entry name" value="Ribosomal_protein_S1-like"/>
</dbReference>
<dbReference type="PANTHER" id="PTHR10724">
    <property type="entry name" value="30S RIBOSOMAL PROTEIN S1"/>
    <property type="match status" value="1"/>
</dbReference>
<keyword evidence="4 11" id="KW-0689">Ribosomal protein</keyword>
<evidence type="ECO:0000256" key="2">
    <source>
        <dbReference type="ARBA" id="ARBA00022737"/>
    </source>
</evidence>
<dbReference type="GO" id="GO:0003735">
    <property type="term" value="F:structural constituent of ribosome"/>
    <property type="evidence" value="ECO:0007669"/>
    <property type="project" value="InterPro"/>
</dbReference>
<feature type="domain" description="S1 motif" evidence="10">
    <location>
        <begin position="286"/>
        <end position="356"/>
    </location>
</feature>
<dbReference type="FunFam" id="2.40.50.140:FF:000502">
    <property type="entry name" value="30S ribosomal protein S1"/>
    <property type="match status" value="1"/>
</dbReference>
<dbReference type="InterPro" id="IPR000110">
    <property type="entry name" value="Ribosomal_bS1"/>
</dbReference>
<dbReference type="PROSITE" id="PS50126">
    <property type="entry name" value="S1"/>
    <property type="match status" value="5"/>
</dbReference>
<dbReference type="STRING" id="1163745.HCD_02660"/>
<dbReference type="KEGG" id="hcm:HCD_02660"/>
<feature type="domain" description="S1 motif" evidence="10">
    <location>
        <begin position="458"/>
        <end position="522"/>
    </location>
</feature>
<keyword evidence="3" id="KW-0694">RNA-binding</keyword>
<proteinExistence type="inferred from homology"/>
<comment type="function">
    <text evidence="6">Binds mRNA; thus facilitating recognition of the initiation point. It is needed to translate mRNA with a short Shine-Dalgarno (SD) purine-rich sequence.</text>
</comment>
<feature type="domain" description="S1 motif" evidence="10">
    <location>
        <begin position="201"/>
        <end position="269"/>
    </location>
</feature>
<keyword evidence="9" id="KW-0175">Coiled coil</keyword>
<evidence type="ECO:0000256" key="7">
    <source>
        <dbReference type="ARBA" id="ARBA00035293"/>
    </source>
</evidence>
<dbReference type="eggNOG" id="COG0539">
    <property type="taxonomic scope" value="Bacteria"/>
</dbReference>
<dbReference type="SUPFAM" id="SSF50249">
    <property type="entry name" value="Nucleic acid-binding proteins"/>
    <property type="match status" value="6"/>
</dbReference>
<dbReference type="eggNOG" id="COG1185">
    <property type="taxonomic scope" value="Bacteria"/>
</dbReference>
<feature type="coiled-coil region" evidence="9">
    <location>
        <begin position="514"/>
        <end position="541"/>
    </location>
</feature>
<comment type="similarity">
    <text evidence="1">Belongs to the bacterial ribosomal protein bS1 family.</text>
</comment>
<dbReference type="GO" id="GO:0006412">
    <property type="term" value="P:translation"/>
    <property type="evidence" value="ECO:0007669"/>
    <property type="project" value="InterPro"/>
</dbReference>
<dbReference type="PRINTS" id="PR00681">
    <property type="entry name" value="RIBOSOMALS1"/>
</dbReference>
<evidence type="ECO:0000259" key="10">
    <source>
        <dbReference type="PROSITE" id="PS50126"/>
    </source>
</evidence>
<reference evidence="11 12" key="1">
    <citation type="journal article" date="2013" name="PLoS ONE">
        <title>Sequence Divergence and Conservation in Genomes ofHelicobacter cetorum Strains from a Dolphin and a Whale.</title>
        <authorList>
            <person name="Kersulyte D."/>
            <person name="Rossi M."/>
            <person name="Berg D.E."/>
        </authorList>
    </citation>
    <scope>NUCLEOTIDE SEQUENCE [LARGE SCALE GENOMIC DNA]</scope>
    <source>
        <strain evidence="11 12">MIT 99-5656</strain>
    </source>
</reference>
<evidence type="ECO:0000256" key="3">
    <source>
        <dbReference type="ARBA" id="ARBA00022884"/>
    </source>
</evidence>
<evidence type="ECO:0000256" key="6">
    <source>
        <dbReference type="ARBA" id="ARBA00025604"/>
    </source>
</evidence>
<sequence>MSKATDYQNFTDEEVDFATLLEQEEEALEKGTIKEGLIVSINENDGYAMVSVGGKTEGRLSLGEITDADGRLMYQKNDPIMVHVSERGERPSVSYKKAIAQQKIQAKIEELGESYENAVIEGKVVGKNKGGYIVDSQGIEYFLSRSHSSLRNDGNHIGKRIKACIIRVDKENHSIAISRKRFFEVNDKRQLEISKELLEATEPVLGIVRQITPFGVFVEAKGIEGLVHYSEISHKGPVNPEKYYKEGDEIYVKAIAYDEEKRRLSLSVKATTEDPWEEIQDKLKPGYAIKVVVSNIENYGVFVDIGNDIEGFLHVSEISWDKNVSHPNNYLSVGQEIDVKIIEIDSKNRRLRVSLKQLTNRPFDVFETKHQVGDVLEGKVATLTDFGAFLNLGGIDGLLHNHDAFWDKDKKCKDHYKVGDVIKVKILKINKKDRKVSLSAKYLMPSPTEEFAQKHKVDDIIKGKVVGIKDFGVFIHTDGIDVLIKNEDLSPLKKDEVGMGQEITCVIVAIEKSNNKVRASVHRLERKKEKEELQAFNASDDKMTLGDILKEKL</sequence>
<evidence type="ECO:0000313" key="11">
    <source>
        <dbReference type="EMBL" id="AFI05550.1"/>
    </source>
</evidence>
<protein>
    <recommendedName>
        <fullName evidence="7">Small ribosomal subunit protein bS1</fullName>
    </recommendedName>
    <alternativeName>
        <fullName evidence="8">30S ribosomal protein S1</fullName>
    </alternativeName>
</protein>
<dbReference type="CDD" id="cd04465">
    <property type="entry name" value="S1_RPS1_repeat_ec2_hs2"/>
    <property type="match status" value="1"/>
</dbReference>
<dbReference type="CDD" id="cd00164">
    <property type="entry name" value="S1_like"/>
    <property type="match status" value="1"/>
</dbReference>
<evidence type="ECO:0000256" key="9">
    <source>
        <dbReference type="SAM" id="Coils"/>
    </source>
</evidence>
<keyword evidence="12" id="KW-1185">Reference proteome</keyword>
<dbReference type="NCBIfam" id="TIGR00717">
    <property type="entry name" value="rpsA"/>
    <property type="match status" value="1"/>
</dbReference>
<dbReference type="OrthoDB" id="9804077at2"/>
<dbReference type="Proteomes" id="UP000005013">
    <property type="component" value="Chromosome"/>
</dbReference>
<evidence type="ECO:0000313" key="12">
    <source>
        <dbReference type="Proteomes" id="UP000005013"/>
    </source>
</evidence>
<feature type="domain" description="S1 motif" evidence="10">
    <location>
        <begin position="117"/>
        <end position="180"/>
    </location>
</feature>
<organism evidence="11 12">
    <name type="scientific">Helicobacter cetorum (strain ATCC BAA-540 / CCUG 52418 / MIT 99-5656)</name>
    <dbReference type="NCBI Taxonomy" id="1163745"/>
    <lineage>
        <taxon>Bacteria</taxon>
        <taxon>Pseudomonadati</taxon>
        <taxon>Campylobacterota</taxon>
        <taxon>Epsilonproteobacteria</taxon>
        <taxon>Campylobacterales</taxon>
        <taxon>Helicobacteraceae</taxon>
        <taxon>Helicobacter</taxon>
    </lineage>
</organism>
<accession>I0ERI1</accession>
<evidence type="ECO:0000256" key="4">
    <source>
        <dbReference type="ARBA" id="ARBA00022980"/>
    </source>
</evidence>
<dbReference type="HOGENOM" id="CLU_015805_2_1_7"/>
<feature type="domain" description="S1 motif" evidence="10">
    <location>
        <begin position="373"/>
        <end position="441"/>
    </location>
</feature>
<name>I0ERI1_HELCM</name>
<dbReference type="InterPro" id="IPR003029">
    <property type="entry name" value="S1_domain"/>
</dbReference>
<dbReference type="NCBIfam" id="NF004956">
    <property type="entry name" value="PRK06299.1-6"/>
    <property type="match status" value="1"/>
</dbReference>
<dbReference type="InterPro" id="IPR012340">
    <property type="entry name" value="NA-bd_OB-fold"/>
</dbReference>
<dbReference type="Gene3D" id="2.40.50.140">
    <property type="entry name" value="Nucleic acid-binding proteins"/>
    <property type="match status" value="6"/>
</dbReference>
<keyword evidence="5" id="KW-0687">Ribonucleoprotein</keyword>
<dbReference type="AlphaFoldDB" id="I0ERI1"/>
<dbReference type="SMART" id="SM00316">
    <property type="entry name" value="S1"/>
    <property type="match status" value="6"/>
</dbReference>
<keyword evidence="2" id="KW-0677">Repeat</keyword>
<dbReference type="GO" id="GO:0003729">
    <property type="term" value="F:mRNA binding"/>
    <property type="evidence" value="ECO:0007669"/>
    <property type="project" value="TreeGrafter"/>
</dbReference>
<gene>
    <name evidence="11" type="primary">rpsA</name>
    <name evidence="11" type="ordered locus">HCD_02660</name>
</gene>
<dbReference type="PANTHER" id="PTHR10724:SF7">
    <property type="entry name" value="SMALL RIBOSOMAL SUBUNIT PROTEIN BS1C"/>
    <property type="match status" value="1"/>
</dbReference>
<dbReference type="RefSeq" id="WP_014659066.1">
    <property type="nucleotide sequence ID" value="NC_017735.1"/>
</dbReference>
<dbReference type="PATRIC" id="fig|1163745.3.peg.562"/>
<evidence type="ECO:0000256" key="1">
    <source>
        <dbReference type="ARBA" id="ARBA00006767"/>
    </source>
</evidence>
<dbReference type="InterPro" id="IPR050437">
    <property type="entry name" value="Ribos_protein_bS1-like"/>
</dbReference>
<evidence type="ECO:0000256" key="8">
    <source>
        <dbReference type="ARBA" id="ARBA00035517"/>
    </source>
</evidence>
<evidence type="ECO:0000256" key="5">
    <source>
        <dbReference type="ARBA" id="ARBA00023274"/>
    </source>
</evidence>
<dbReference type="GO" id="GO:1990904">
    <property type="term" value="C:ribonucleoprotein complex"/>
    <property type="evidence" value="ECO:0007669"/>
    <property type="project" value="UniProtKB-KW"/>
</dbReference>
<dbReference type="Pfam" id="PF00575">
    <property type="entry name" value="S1"/>
    <property type="match status" value="5"/>
</dbReference>